<dbReference type="EMBL" id="VSSQ01059863">
    <property type="protein sequence ID" value="MPN13367.1"/>
    <property type="molecule type" value="Genomic_DNA"/>
</dbReference>
<gene>
    <name evidence="2" type="ORF">SDC9_160688</name>
</gene>
<comment type="caution">
    <text evidence="2">The sequence shown here is derived from an EMBL/GenBank/DDBJ whole genome shotgun (WGS) entry which is preliminary data.</text>
</comment>
<evidence type="ECO:0000313" key="2">
    <source>
        <dbReference type="EMBL" id="MPN13367.1"/>
    </source>
</evidence>
<feature type="transmembrane region" description="Helical" evidence="1">
    <location>
        <begin position="12"/>
        <end position="33"/>
    </location>
</feature>
<evidence type="ECO:0000256" key="1">
    <source>
        <dbReference type="SAM" id="Phobius"/>
    </source>
</evidence>
<proteinExistence type="predicted"/>
<keyword evidence="1" id="KW-0472">Membrane</keyword>
<reference evidence="2" key="1">
    <citation type="submission" date="2019-08" db="EMBL/GenBank/DDBJ databases">
        <authorList>
            <person name="Kucharzyk K."/>
            <person name="Murdoch R.W."/>
            <person name="Higgins S."/>
            <person name="Loffler F."/>
        </authorList>
    </citation>
    <scope>NUCLEOTIDE SEQUENCE</scope>
</reference>
<name>A0A645FGB0_9ZZZZ</name>
<accession>A0A645FGB0</accession>
<sequence>MFVGVRNHNFVFFIVCSMIGYMVICNAFANTYYHLKADQKVEKVVVMTPGQQEIVITSKEILEKVNRQFHMQIFLTSGLGDLKKEKDESYRIIFYNGKDKEMKGFNYSLENKKIYPGELNLPKKTALVLDELVHAKELNIIVKSEVKQHKINENKM</sequence>
<protein>
    <submittedName>
        <fullName evidence="2">Uncharacterized protein</fullName>
    </submittedName>
</protein>
<dbReference type="AlphaFoldDB" id="A0A645FGB0"/>
<keyword evidence="1" id="KW-0812">Transmembrane</keyword>
<organism evidence="2">
    <name type="scientific">bioreactor metagenome</name>
    <dbReference type="NCBI Taxonomy" id="1076179"/>
    <lineage>
        <taxon>unclassified sequences</taxon>
        <taxon>metagenomes</taxon>
        <taxon>ecological metagenomes</taxon>
    </lineage>
</organism>
<keyword evidence="1" id="KW-1133">Transmembrane helix</keyword>